<dbReference type="STRING" id="35760.BCHO_1254"/>
<evidence type="ECO:0000313" key="2">
    <source>
        <dbReference type="EMBL" id="KFI56771.1"/>
    </source>
</evidence>
<evidence type="ECO:0000313" key="3">
    <source>
        <dbReference type="Proteomes" id="UP000028995"/>
    </source>
</evidence>
<reference evidence="2 3" key="1">
    <citation type="submission" date="2014-03" db="EMBL/GenBank/DDBJ databases">
        <title>Genomics of Bifidobacteria.</title>
        <authorList>
            <person name="Ventura M."/>
            <person name="Milani C."/>
            <person name="Lugli G.A."/>
        </authorList>
    </citation>
    <scope>NUCLEOTIDE SEQUENCE [LARGE SCALE GENOMIC DNA]</scope>
    <source>
        <strain evidence="2 3">LMG 10510</strain>
    </source>
</reference>
<keyword evidence="3" id="KW-1185">Reference proteome</keyword>
<feature type="region of interest" description="Disordered" evidence="1">
    <location>
        <begin position="1"/>
        <end position="24"/>
    </location>
</feature>
<dbReference type="AlphaFoldDB" id="A0A087ADC1"/>
<gene>
    <name evidence="2" type="ORF">BCHO_1254</name>
</gene>
<comment type="caution">
    <text evidence="2">The sequence shown here is derived from an EMBL/GenBank/DDBJ whole genome shotgun (WGS) entry which is preliminary data.</text>
</comment>
<evidence type="ECO:0000256" key="1">
    <source>
        <dbReference type="SAM" id="MobiDB-lite"/>
    </source>
</evidence>
<sequence>MMYASSGIRSHPSHGASGGFRQGSAGVVTGKPIKDLKVDKIAGASWTSDAFNARLG</sequence>
<name>A0A087ADC1_9BIFI</name>
<organism evidence="2 3">
    <name type="scientific">Bifidobacterium choerinum</name>
    <dbReference type="NCBI Taxonomy" id="35760"/>
    <lineage>
        <taxon>Bacteria</taxon>
        <taxon>Bacillati</taxon>
        <taxon>Actinomycetota</taxon>
        <taxon>Actinomycetes</taxon>
        <taxon>Bifidobacteriales</taxon>
        <taxon>Bifidobacteriaceae</taxon>
        <taxon>Bifidobacterium</taxon>
    </lineage>
</organism>
<dbReference type="EMBL" id="JGYU01000009">
    <property type="protein sequence ID" value="KFI56771.1"/>
    <property type="molecule type" value="Genomic_DNA"/>
</dbReference>
<accession>A0A087ADC1</accession>
<protein>
    <submittedName>
        <fullName evidence="2">Putative lipo protein</fullName>
    </submittedName>
</protein>
<proteinExistence type="predicted"/>
<dbReference type="Proteomes" id="UP000028995">
    <property type="component" value="Unassembled WGS sequence"/>
</dbReference>